<reference evidence="3 4" key="1">
    <citation type="submission" date="2020-11" db="EMBL/GenBank/DDBJ databases">
        <title>Genomic insight of Alicyclobacillus mali FL 18 reveals a new arsenic-resistant strain, with potential in environmental biotechnology.</title>
        <authorList>
            <person name="Fiorentino G."/>
            <person name="Gallo G."/>
            <person name="Aulitto M."/>
        </authorList>
    </citation>
    <scope>NUCLEOTIDE SEQUENCE [LARGE SCALE GENOMIC DNA]</scope>
    <source>
        <strain evidence="3 4">FL 18</strain>
    </source>
</reference>
<dbReference type="CDD" id="cd17470">
    <property type="entry name" value="T3SS_Flik_C"/>
    <property type="match status" value="1"/>
</dbReference>
<keyword evidence="4" id="KW-1185">Reference proteome</keyword>
<dbReference type="RefSeq" id="WP_195867277.1">
    <property type="nucleotide sequence ID" value="NZ_JADPKZ010000034.1"/>
</dbReference>
<proteinExistence type="predicted"/>
<feature type="domain" description="Flagellar hook-length control protein-like C-terminal" evidence="2">
    <location>
        <begin position="300"/>
        <end position="371"/>
    </location>
</feature>
<dbReference type="Pfam" id="PF02120">
    <property type="entry name" value="Flg_hook"/>
    <property type="match status" value="1"/>
</dbReference>
<feature type="compositionally biased region" description="Polar residues" evidence="1">
    <location>
        <begin position="1"/>
        <end position="14"/>
    </location>
</feature>
<gene>
    <name evidence="3" type="ORF">IW967_05065</name>
</gene>
<keyword evidence="3" id="KW-0282">Flagellum</keyword>
<keyword evidence="3" id="KW-0969">Cilium</keyword>
<comment type="caution">
    <text evidence="3">The sequence shown here is derived from an EMBL/GenBank/DDBJ whole genome shotgun (WGS) entry which is preliminary data.</text>
</comment>
<dbReference type="InterPro" id="IPR038610">
    <property type="entry name" value="FliK-like_C_sf"/>
</dbReference>
<sequence>MNVTNVAASSQGNAGDSPGKPGSKDKRQLDVSEVWAAIFAQFGALAHAGSPVDASEPDASVGQSKTPSAVNTSVVRATLAGTVHMDVEPSPPRAQNVQTSASQSSEVMFSDTMKRANTAAEGAREAADKRVISPDPAVLAHSVQSADVGEQTETLDVEHVAPREAPQAFDLAPRTVQSVARVFGREVERQQASAASSTDSSAKPHLAVAERDVPLTAARSLHRQMERATLSSGGAPSSHADKQVDLRTPIASPVSGSVVYGTQFDEAKKPDTAPVVTSTVGALGDDLRAWVTSAGEAEPKTLMVALEPKELGALKVIVHHGDDGLQIQLVASSSASANLLAAQLPALVQQMAQGGLSVHEVSVGLDTDAGQTGSGGRQRDGEDASKAGTANVGSIGAARAFRAKYGAEDEGSVSLINLYA</sequence>
<dbReference type="Gene3D" id="3.30.750.140">
    <property type="match status" value="1"/>
</dbReference>
<dbReference type="EMBL" id="JADPKZ010000034">
    <property type="protein sequence ID" value="MBF8377239.1"/>
    <property type="molecule type" value="Genomic_DNA"/>
</dbReference>
<feature type="compositionally biased region" description="Polar residues" evidence="1">
    <location>
        <begin position="93"/>
        <end position="107"/>
    </location>
</feature>
<feature type="region of interest" description="Disordered" evidence="1">
    <location>
        <begin position="1"/>
        <end position="28"/>
    </location>
</feature>
<feature type="region of interest" description="Disordered" evidence="1">
    <location>
        <begin position="47"/>
        <end position="70"/>
    </location>
</feature>
<organism evidence="3 4">
    <name type="scientific">Alicyclobacillus mali</name>
    <name type="common">ex Roth et al. 2021</name>
    <dbReference type="NCBI Taxonomy" id="1123961"/>
    <lineage>
        <taxon>Bacteria</taxon>
        <taxon>Bacillati</taxon>
        <taxon>Bacillota</taxon>
        <taxon>Bacilli</taxon>
        <taxon>Bacillales</taxon>
        <taxon>Alicyclobacillaceae</taxon>
        <taxon>Alicyclobacillus</taxon>
    </lineage>
</organism>
<protein>
    <submittedName>
        <fullName evidence="3">Flagellar hook-length control protein FliK</fullName>
    </submittedName>
</protein>
<feature type="compositionally biased region" description="Polar residues" evidence="1">
    <location>
        <begin position="61"/>
        <end position="70"/>
    </location>
</feature>
<feature type="region of interest" description="Disordered" evidence="1">
    <location>
        <begin position="89"/>
        <end position="108"/>
    </location>
</feature>
<dbReference type="Proteomes" id="UP000642910">
    <property type="component" value="Unassembled WGS sequence"/>
</dbReference>
<evidence type="ECO:0000313" key="4">
    <source>
        <dbReference type="Proteomes" id="UP000642910"/>
    </source>
</evidence>
<evidence type="ECO:0000256" key="1">
    <source>
        <dbReference type="SAM" id="MobiDB-lite"/>
    </source>
</evidence>
<evidence type="ECO:0000313" key="3">
    <source>
        <dbReference type="EMBL" id="MBF8377239.1"/>
    </source>
</evidence>
<evidence type="ECO:0000259" key="2">
    <source>
        <dbReference type="Pfam" id="PF02120"/>
    </source>
</evidence>
<keyword evidence="3" id="KW-0966">Cell projection</keyword>
<accession>A0ABS0F1Q6</accession>
<feature type="region of interest" description="Disordered" evidence="1">
    <location>
        <begin position="367"/>
        <end position="389"/>
    </location>
</feature>
<dbReference type="InterPro" id="IPR021136">
    <property type="entry name" value="Flagellar_hook_control-like_C"/>
</dbReference>
<name>A0ABS0F1Q6_9BACL</name>